<keyword evidence="2" id="KW-0723">Serine/threonine-protein kinase</keyword>
<keyword evidence="3" id="KW-0808">Transferase</keyword>
<feature type="compositionally biased region" description="Low complexity" evidence="8">
    <location>
        <begin position="1003"/>
        <end position="1012"/>
    </location>
</feature>
<dbReference type="RefSeq" id="XP_038780379.1">
    <property type="nucleotide sequence ID" value="XM_038924451.1"/>
</dbReference>
<dbReference type="InterPro" id="IPR008271">
    <property type="entry name" value="Ser/Thr_kinase_AS"/>
</dbReference>
<dbReference type="InterPro" id="IPR017441">
    <property type="entry name" value="Protein_kinase_ATP_BS"/>
</dbReference>
<dbReference type="PROSITE" id="PS00108">
    <property type="entry name" value="PROTEIN_KINASE_ST"/>
    <property type="match status" value="1"/>
</dbReference>
<evidence type="ECO:0000256" key="8">
    <source>
        <dbReference type="SAM" id="MobiDB-lite"/>
    </source>
</evidence>
<sequence length="1520" mass="168913">MDSNSREKDQIPEFLYDQFPSEITIHSLHSTADSPYSSASKDSNTTHNHTRSPPVFARVHKSPRKQLLTVDTSVNSHESVPIKVPQTPPINPSSSSSKLTGVSPLYNDVSMKFSTILNSSDTSDPSNQEIFYSPPDFTFENSSSTPSKRDRSAHSLQIQTSTPVKELKSFKTLTRGVLPMMAEDGDSLIIDTPQDCTIEVVLKWLRLHQFNDTWLHVFKDNHIEKETFYHLRSYEALKKYIPFLDTSDSLSTPARFLQLLRKDVSRHSLLQPQPPPPITLEAPQSPSSIISSSTQKSSISPSSTDKPSLLSASASASAAASASRSGSTSTSSDSMSPWSNPNAPIEEKQSSTRNSEPSDIGNILVPIVSAPIPHLSVEREKSGEPHEPHEPHEFDELDELDDWYECENYDLEMAPKSASPRLIPRPKASIKPRPVSTIEKPTYTKKTSASTYSPPLVRHFTRRHKKSSSSDTSLFGGSSLMFNTEVYSPSSFSRASNHNRSFSKGSVSDSSTPKGLFNKFFGKNKTPDISYSKNSKKEDSPVSPNSLSSIFTSSETKRSKKASFDSEKKRISTFLGEYGFASSEKKRKSGDVFLHRRGTMNKSVPAFEKLGPVGKKPSPTGVTIPVITTSKLHSVQSTFSMSSANMVPTSTVSPSSTNAAEPSYYFVDDKFRPAHKQNPAAIYVLITADNTNFRAVDVNSISTVEEMKETFTKELGFTDGELSRFYLTDFGCNKGTALDDGELTRLLDSQFFGGICKMFVQPLTKLKATSNGDGIQLSIDSGNVPSPSSFTEGTTEKKLVINKSLEDFHRFDNDQSSIITSDDQPLSITSSTISGATLKTPTTSIFRNKPKTRSPSITRARSVTRTSGEIALKDYTFTSRTGSAHSKSFRVIRPEGTEIDFNKRRESPFATPPIPTSSASMLVALRSAPPPPPPLPGTTVKRTNRKPPPALPTETLELMKRRSSLRKLMSLSRRATIRRKNTNASIRNRFDPFSENLISFADSPELESSSSSEDSDSSDDLFAKIPNKPAGTATALLTPIFERGKRNDDRKEDEVEEDGVGTEDGIQTKTAGTDSDLSYTLSSSDSSLDIRPPAEVVYDNLELYFPNADLDKLIIDEVVSPPVSPIVELPVAFKKPTKRSNREGKFHRMKSIRIVAQEAKREAVKRQRRALGSSLLRRKSTKMWGQKVVEVTPGTTSDVYVNKLRDRKGDYKQFAWVKGELIGVGTFGKVYLALNVTTGEMIAVKQTTISSKFLNNRETKEIVGSFKAEVETLKDLDHENIVQYLGFGMKDHTYSIFLEYVSGGSVGHLIRSYGRFPESLIRYLTRQVLEGLTYIHSKGILHRDMKADNLLLETDGICKISDFGISKKSKDIYSNESAMTFQGTIFWMAPEIIDAKSHKGYSAKVDIWSLGCVVLEMYAGKRPWHDYAVAGAIFKLGKKTAPPISDETKKNISDCGMKFLQRCFEIDPDRRPTAKELLQDEFCKGNDDFKFENSELAKKMRFDDVQEKRRVEMIKKTSRR</sequence>
<dbReference type="OrthoDB" id="266718at2759"/>
<dbReference type="SMART" id="SM00220">
    <property type="entry name" value="S_TKc"/>
    <property type="match status" value="1"/>
</dbReference>
<feature type="region of interest" description="Disordered" evidence="8">
    <location>
        <begin position="268"/>
        <end position="360"/>
    </location>
</feature>
<dbReference type="GO" id="GO:0030447">
    <property type="term" value="P:filamentous growth"/>
    <property type="evidence" value="ECO:0007669"/>
    <property type="project" value="UniProtKB-ARBA"/>
</dbReference>
<dbReference type="PROSITE" id="PS50011">
    <property type="entry name" value="PROTEIN_KINASE_DOM"/>
    <property type="match status" value="1"/>
</dbReference>
<feature type="binding site" evidence="7">
    <location>
        <position position="1245"/>
    </location>
    <ligand>
        <name>ATP</name>
        <dbReference type="ChEBI" id="CHEBI:30616"/>
    </ligand>
</feature>
<feature type="compositionally biased region" description="Low complexity" evidence="8">
    <location>
        <begin position="1073"/>
        <end position="1087"/>
    </location>
</feature>
<evidence type="ECO:0000313" key="10">
    <source>
        <dbReference type="EMBL" id="QPG76814.1"/>
    </source>
</evidence>
<dbReference type="GeneID" id="62197608"/>
<reference evidence="10" key="1">
    <citation type="submission" date="2020-10" db="EMBL/GenBank/DDBJ databases">
        <authorList>
            <person name="Roach M.J.R."/>
        </authorList>
    </citation>
    <scope>NUCLEOTIDE SEQUENCE</scope>
    <source>
        <strain evidence="10">CBS 1945</strain>
    </source>
</reference>
<dbReference type="EMBL" id="CP064815">
    <property type="protein sequence ID" value="QPG76814.1"/>
    <property type="molecule type" value="Genomic_DNA"/>
</dbReference>
<dbReference type="PROSITE" id="PS00107">
    <property type="entry name" value="PROTEIN_KINASE_ATP"/>
    <property type="match status" value="1"/>
</dbReference>
<comment type="similarity">
    <text evidence="1">Belongs to the protein kinase superfamily. STE Ser/Thr protein kinase family. MAP kinase kinase kinase subfamily.</text>
</comment>
<evidence type="ECO:0000256" key="2">
    <source>
        <dbReference type="ARBA" id="ARBA00022527"/>
    </source>
</evidence>
<evidence type="ECO:0000259" key="9">
    <source>
        <dbReference type="PROSITE" id="PS50011"/>
    </source>
</evidence>
<dbReference type="Gene3D" id="1.10.510.10">
    <property type="entry name" value="Transferase(Phosphotransferase) domain 1"/>
    <property type="match status" value="1"/>
</dbReference>
<feature type="region of interest" description="Disordered" evidence="8">
    <location>
        <begin position="528"/>
        <end position="552"/>
    </location>
</feature>
<feature type="region of interest" description="Disordered" evidence="8">
    <location>
        <begin position="27"/>
        <end position="64"/>
    </location>
</feature>
<dbReference type="InterPro" id="IPR000719">
    <property type="entry name" value="Prot_kinase_dom"/>
</dbReference>
<feature type="region of interest" description="Disordered" evidence="8">
    <location>
        <begin position="119"/>
        <end position="156"/>
    </location>
</feature>
<keyword evidence="6 7" id="KW-0067">ATP-binding</keyword>
<keyword evidence="5" id="KW-0418">Kinase</keyword>
<keyword evidence="11" id="KW-1185">Reference proteome</keyword>
<dbReference type="GO" id="GO:0004674">
    <property type="term" value="F:protein serine/threonine kinase activity"/>
    <property type="evidence" value="ECO:0007669"/>
    <property type="project" value="UniProtKB-KW"/>
</dbReference>
<accession>A0A875SDQ3</accession>
<dbReference type="Proteomes" id="UP000662931">
    <property type="component" value="Chromosome 4"/>
</dbReference>
<evidence type="ECO:0000256" key="4">
    <source>
        <dbReference type="ARBA" id="ARBA00022741"/>
    </source>
</evidence>
<dbReference type="PANTHER" id="PTHR11584">
    <property type="entry name" value="SERINE/THREONINE PROTEIN KINASE"/>
    <property type="match status" value="1"/>
</dbReference>
<feature type="compositionally biased region" description="Polar residues" evidence="8">
    <location>
        <begin position="119"/>
        <end position="130"/>
    </location>
</feature>
<keyword evidence="4 7" id="KW-0547">Nucleotide-binding</keyword>
<evidence type="ECO:0000256" key="5">
    <source>
        <dbReference type="ARBA" id="ARBA00022777"/>
    </source>
</evidence>
<gene>
    <name evidence="10" type="ORF">FOA43_004208</name>
</gene>
<feature type="compositionally biased region" description="Low complexity" evidence="8">
    <location>
        <begin position="283"/>
        <end position="336"/>
    </location>
</feature>
<feature type="compositionally biased region" description="Basic and acidic residues" evidence="8">
    <location>
        <begin position="1042"/>
        <end position="1053"/>
    </location>
</feature>
<protein>
    <recommendedName>
        <fullName evidence="9">Protein kinase domain-containing protein</fullName>
    </recommendedName>
</protein>
<evidence type="ECO:0000313" key="11">
    <source>
        <dbReference type="Proteomes" id="UP000662931"/>
    </source>
</evidence>
<feature type="region of interest" description="Disordered" evidence="8">
    <location>
        <begin position="78"/>
        <end position="101"/>
    </location>
</feature>
<dbReference type="GO" id="GO:0005524">
    <property type="term" value="F:ATP binding"/>
    <property type="evidence" value="ECO:0007669"/>
    <property type="project" value="UniProtKB-UniRule"/>
</dbReference>
<dbReference type="SUPFAM" id="SSF56112">
    <property type="entry name" value="Protein kinase-like (PK-like)"/>
    <property type="match status" value="1"/>
</dbReference>
<evidence type="ECO:0000256" key="3">
    <source>
        <dbReference type="ARBA" id="ARBA00022679"/>
    </source>
</evidence>
<proteinExistence type="inferred from homology"/>
<dbReference type="PANTHER" id="PTHR11584:SF369">
    <property type="entry name" value="MITOGEN-ACTIVATED PROTEIN KINASE KINASE KINASE 19-RELATED"/>
    <property type="match status" value="1"/>
</dbReference>
<dbReference type="InterPro" id="IPR011009">
    <property type="entry name" value="Kinase-like_dom_sf"/>
</dbReference>
<dbReference type="KEGG" id="bnn:FOA43_004208"/>
<dbReference type="Pfam" id="PF00069">
    <property type="entry name" value="Pkinase"/>
    <property type="match status" value="1"/>
</dbReference>
<name>A0A875SDQ3_EENNA</name>
<feature type="compositionally biased region" description="Polar residues" evidence="8">
    <location>
        <begin position="542"/>
        <end position="552"/>
    </location>
</feature>
<evidence type="ECO:0000256" key="7">
    <source>
        <dbReference type="PROSITE-ProRule" id="PRU10141"/>
    </source>
</evidence>
<feature type="domain" description="Protein kinase" evidence="9">
    <location>
        <begin position="1216"/>
        <end position="1483"/>
    </location>
</feature>
<feature type="compositionally biased region" description="Low complexity" evidence="8">
    <location>
        <begin position="469"/>
        <end position="478"/>
    </location>
</feature>
<evidence type="ECO:0000256" key="6">
    <source>
        <dbReference type="ARBA" id="ARBA00022840"/>
    </source>
</evidence>
<feature type="region of interest" description="Disordered" evidence="8">
    <location>
        <begin position="415"/>
        <end position="478"/>
    </location>
</feature>
<dbReference type="FunFam" id="1.10.510.10:FF:000182">
    <property type="entry name" value="MAP kinase kinase kinase mkh1"/>
    <property type="match status" value="1"/>
</dbReference>
<feature type="region of interest" description="Disordered" evidence="8">
    <location>
        <begin position="929"/>
        <end position="952"/>
    </location>
</feature>
<feature type="region of interest" description="Disordered" evidence="8">
    <location>
        <begin position="1003"/>
        <end position="1087"/>
    </location>
</feature>
<feature type="compositionally biased region" description="Polar residues" evidence="8">
    <location>
        <begin position="27"/>
        <end position="47"/>
    </location>
</feature>
<evidence type="ECO:0000256" key="1">
    <source>
        <dbReference type="ARBA" id="ARBA00006529"/>
    </source>
</evidence>
<organism evidence="10 11">
    <name type="scientific">Eeniella nana</name>
    <name type="common">Yeast</name>
    <name type="synonym">Brettanomyces nanus</name>
    <dbReference type="NCBI Taxonomy" id="13502"/>
    <lineage>
        <taxon>Eukaryota</taxon>
        <taxon>Fungi</taxon>
        <taxon>Dikarya</taxon>
        <taxon>Ascomycota</taxon>
        <taxon>Saccharomycotina</taxon>
        <taxon>Pichiomycetes</taxon>
        <taxon>Pichiales</taxon>
        <taxon>Pichiaceae</taxon>
        <taxon>Brettanomyces</taxon>
    </lineage>
</organism>
<feature type="compositionally biased region" description="Low complexity" evidence="8">
    <location>
        <begin position="440"/>
        <end position="455"/>
    </location>
</feature>